<name>A0A450YPA9_9GAMM</name>
<dbReference type="PANTHER" id="PTHR34849:SF3">
    <property type="entry name" value="SSR2962 PROTEIN"/>
    <property type="match status" value="1"/>
</dbReference>
<dbReference type="InterPro" id="IPR036388">
    <property type="entry name" value="WH-like_DNA-bd_sf"/>
</dbReference>
<dbReference type="AlphaFoldDB" id="A0A450YPA9"/>
<sequence length="137" mass="15589">MNSRADAITECISIAEARYIQRFRVFLRYNSARIICLFSARLYKWIKFSLYFTNAESCIVGLKRSLARSMHSEKITHVDGRISIDPVICNGKPTIRGKRITVQTIIEFLSAGESKQAILAQYPSLEEKDIDSARALL</sequence>
<dbReference type="InterPro" id="IPR009057">
    <property type="entry name" value="Homeodomain-like_sf"/>
</dbReference>
<evidence type="ECO:0008006" key="3">
    <source>
        <dbReference type="Google" id="ProtNLM"/>
    </source>
</evidence>
<gene>
    <name evidence="2" type="ORF">BECKSD772E_GA0070983_102428</name>
    <name evidence="1" type="ORF">BECKSD772F_GA0070984_101618</name>
</gene>
<dbReference type="EMBL" id="CAADFU010000024">
    <property type="protein sequence ID" value="VFK43342.1"/>
    <property type="molecule type" value="Genomic_DNA"/>
</dbReference>
<dbReference type="PANTHER" id="PTHR34849">
    <property type="entry name" value="SSL5025 PROTEIN"/>
    <property type="match status" value="1"/>
</dbReference>
<evidence type="ECO:0000313" key="2">
    <source>
        <dbReference type="EMBL" id="VFK43342.1"/>
    </source>
</evidence>
<dbReference type="Gene3D" id="1.10.10.10">
    <property type="entry name" value="Winged helix-like DNA-binding domain superfamily/Winged helix DNA-binding domain"/>
    <property type="match status" value="1"/>
</dbReference>
<organism evidence="2">
    <name type="scientific">Candidatus Kentrum sp. SD</name>
    <dbReference type="NCBI Taxonomy" id="2126332"/>
    <lineage>
        <taxon>Bacteria</taxon>
        <taxon>Pseudomonadati</taxon>
        <taxon>Pseudomonadota</taxon>
        <taxon>Gammaproteobacteria</taxon>
        <taxon>Candidatus Kentrum</taxon>
    </lineage>
</organism>
<proteinExistence type="predicted"/>
<dbReference type="Pfam" id="PF04255">
    <property type="entry name" value="DUF433"/>
    <property type="match status" value="1"/>
</dbReference>
<dbReference type="InterPro" id="IPR007367">
    <property type="entry name" value="DUF433"/>
</dbReference>
<evidence type="ECO:0000313" key="1">
    <source>
        <dbReference type="EMBL" id="VFK37532.1"/>
    </source>
</evidence>
<dbReference type="EMBL" id="CAADFR010000016">
    <property type="protein sequence ID" value="VFK37532.1"/>
    <property type="molecule type" value="Genomic_DNA"/>
</dbReference>
<dbReference type="SUPFAM" id="SSF46689">
    <property type="entry name" value="Homeodomain-like"/>
    <property type="match status" value="1"/>
</dbReference>
<accession>A0A450YPA9</accession>
<reference evidence="2" key="1">
    <citation type="submission" date="2019-02" db="EMBL/GenBank/DDBJ databases">
        <authorList>
            <person name="Gruber-Vodicka R. H."/>
            <person name="Seah K. B. B."/>
        </authorList>
    </citation>
    <scope>NUCLEOTIDE SEQUENCE</scope>
    <source>
        <strain evidence="2">BECK_S1320</strain>
        <strain evidence="1">BECK_S1321</strain>
    </source>
</reference>
<protein>
    <recommendedName>
        <fullName evidence="3">DUF433 domain-containing protein</fullName>
    </recommendedName>
</protein>